<organism evidence="2 4">
    <name type="scientific">Haladaptatus paucihalophilus DX253</name>
    <dbReference type="NCBI Taxonomy" id="797209"/>
    <lineage>
        <taxon>Archaea</taxon>
        <taxon>Methanobacteriati</taxon>
        <taxon>Methanobacteriota</taxon>
        <taxon>Stenosarchaea group</taxon>
        <taxon>Halobacteria</taxon>
        <taxon>Halobacteriales</taxon>
        <taxon>Haladaptataceae</taxon>
        <taxon>Haladaptatus</taxon>
    </lineage>
</organism>
<dbReference type="InterPro" id="IPR001509">
    <property type="entry name" value="Epimerase_deHydtase"/>
</dbReference>
<protein>
    <submittedName>
        <fullName evidence="2">NAD-dependent epimerase/dehydratase</fullName>
    </submittedName>
    <submittedName>
        <fullName evidence="3">UDP-glucose 4-epimerase</fullName>
    </submittedName>
</protein>
<sequence length="331" mass="36984">MSDTDASAGTPTVSVTGAGGYVGSCVVNVIREHHPEWEIRAFDNFYRGEIHRIGDIDVEFLDVRRRDRLESALDGSDVVLHLAAASDVDSCRDDEEFALETNVHGTTNVAWFCKRTGAGLAFPFSMAVLGDPEEFPITVDASRRPMNWYGETKLVGERTIESLAADAFPAHLFLKANVYGEHTVNDRGISRGMVLEFFVRRAFADEPISVYEPGTQARNFVHVRDVADAYRRSAERLVDRCDAGRTGVSKYEIASDEEWTVMELAELVQRTVADEVGREPDIEVVENPRGDETLVTDFDVDISAARRELGWQPDRSIRASVERLVRRRAEG</sequence>
<feature type="domain" description="NAD-dependent epimerase/dehydratase" evidence="1">
    <location>
        <begin position="14"/>
        <end position="236"/>
    </location>
</feature>
<dbReference type="PATRIC" id="fig|797209.4.peg.2806"/>
<dbReference type="InterPro" id="IPR050177">
    <property type="entry name" value="Lipid_A_modif_metabolic_enz"/>
</dbReference>
<evidence type="ECO:0000313" key="5">
    <source>
        <dbReference type="Proteomes" id="UP000184203"/>
    </source>
</evidence>
<dbReference type="EMBL" id="FRAN01000004">
    <property type="protein sequence ID" value="SHL09426.1"/>
    <property type="molecule type" value="Genomic_DNA"/>
</dbReference>
<proteinExistence type="predicted"/>
<reference evidence="3" key="2">
    <citation type="submission" date="2016-11" db="EMBL/GenBank/DDBJ databases">
        <authorList>
            <person name="Jaros S."/>
            <person name="Januszkiewicz K."/>
            <person name="Wedrychowicz H."/>
        </authorList>
    </citation>
    <scope>NUCLEOTIDE SEQUENCE [LARGE SCALE GENOMIC DNA]</scope>
    <source>
        <strain evidence="3">DX253</strain>
    </source>
</reference>
<evidence type="ECO:0000259" key="1">
    <source>
        <dbReference type="Pfam" id="PF01370"/>
    </source>
</evidence>
<dbReference type="EMBL" id="AEMG01000015">
    <property type="protein sequence ID" value="EFW91275.1"/>
    <property type="molecule type" value="Genomic_DNA"/>
</dbReference>
<evidence type="ECO:0000313" key="2">
    <source>
        <dbReference type="EMBL" id="EFW91275.1"/>
    </source>
</evidence>
<dbReference type="AlphaFoldDB" id="E7QVL2"/>
<dbReference type="SUPFAM" id="SSF51735">
    <property type="entry name" value="NAD(P)-binding Rossmann-fold domains"/>
    <property type="match status" value="1"/>
</dbReference>
<reference evidence="2 4" key="1">
    <citation type="journal article" date="2014" name="ISME J.">
        <title>Trehalose/2-sulfotrehalose biosynthesis and glycine-betaine uptake are widely spread mechanisms for osmoadaptation in the Halobacteriales.</title>
        <authorList>
            <person name="Youssef N.H."/>
            <person name="Savage-Ashlock K.N."/>
            <person name="McCully A.L."/>
            <person name="Luedtke B."/>
            <person name="Shaw E.I."/>
            <person name="Hoff W.D."/>
            <person name="Elshahed M.S."/>
        </authorList>
    </citation>
    <scope>NUCLEOTIDE SEQUENCE [LARGE SCALE GENOMIC DNA]</scope>
    <source>
        <strain evidence="2 4">DX253</strain>
    </source>
</reference>
<evidence type="ECO:0000313" key="4">
    <source>
        <dbReference type="Proteomes" id="UP000003751"/>
    </source>
</evidence>
<accession>E7QVL2</accession>
<dbReference type="Proteomes" id="UP000003751">
    <property type="component" value="Unassembled WGS sequence"/>
</dbReference>
<dbReference type="PANTHER" id="PTHR43245">
    <property type="entry name" value="BIFUNCTIONAL POLYMYXIN RESISTANCE PROTEIN ARNA"/>
    <property type="match status" value="1"/>
</dbReference>
<dbReference type="Gene3D" id="3.40.50.720">
    <property type="entry name" value="NAD(P)-binding Rossmann-like Domain"/>
    <property type="match status" value="1"/>
</dbReference>
<dbReference type="eggNOG" id="arCOG01376">
    <property type="taxonomic scope" value="Archaea"/>
</dbReference>
<dbReference type="RefSeq" id="WP_007980896.1">
    <property type="nucleotide sequence ID" value="NZ_AEMG01000015.1"/>
</dbReference>
<dbReference type="Proteomes" id="UP000184203">
    <property type="component" value="Unassembled WGS sequence"/>
</dbReference>
<gene>
    <name evidence="3" type="ORF">SAMN05444342_3002</name>
    <name evidence="2" type="ORF">ZOD2009_14241</name>
</gene>
<name>E7QVL2_HALPU</name>
<reference evidence="5" key="3">
    <citation type="submission" date="2016-11" db="EMBL/GenBank/DDBJ databases">
        <authorList>
            <person name="Varghese N."/>
            <person name="Submissions S."/>
        </authorList>
    </citation>
    <scope>NUCLEOTIDE SEQUENCE [LARGE SCALE GENOMIC DNA]</scope>
    <source>
        <strain evidence="5">DX253</strain>
    </source>
</reference>
<dbReference type="PANTHER" id="PTHR43245:SF23">
    <property type="entry name" value="NAD(P)-BINDING DOMAIN-CONTAINING PROTEIN"/>
    <property type="match status" value="1"/>
</dbReference>
<dbReference type="STRING" id="797209.GCA_000376445_03366"/>
<dbReference type="OrthoDB" id="4907at2157"/>
<dbReference type="Pfam" id="PF01370">
    <property type="entry name" value="Epimerase"/>
    <property type="match status" value="1"/>
</dbReference>
<keyword evidence="5" id="KW-1185">Reference proteome</keyword>
<dbReference type="InterPro" id="IPR036291">
    <property type="entry name" value="NAD(P)-bd_dom_sf"/>
</dbReference>
<evidence type="ECO:0000313" key="3">
    <source>
        <dbReference type="EMBL" id="SHL09426.1"/>
    </source>
</evidence>